<evidence type="ECO:0000313" key="13">
    <source>
        <dbReference type="EMBL" id="PSR82283.1"/>
    </source>
</evidence>
<dbReference type="GO" id="GO:0006285">
    <property type="term" value="P:base-excision repair, AP site formation"/>
    <property type="evidence" value="ECO:0007669"/>
    <property type="project" value="TreeGrafter"/>
</dbReference>
<gene>
    <name evidence="13" type="ORF">BD289DRAFT_437801</name>
</gene>
<keyword evidence="5" id="KW-0378">Hydrolase</keyword>
<dbReference type="STRING" id="2025994.A0A2T3A3L7"/>
<dbReference type="EMBL" id="KZ678482">
    <property type="protein sequence ID" value="PSR82283.1"/>
    <property type="molecule type" value="Genomic_DNA"/>
</dbReference>
<comment type="subcellular location">
    <subcellularLocation>
        <location evidence="1">Nucleus</location>
    </subcellularLocation>
</comment>
<evidence type="ECO:0000256" key="6">
    <source>
        <dbReference type="ARBA" id="ARBA00023204"/>
    </source>
</evidence>
<dbReference type="FunCoup" id="A0A2T3A3L7">
    <property type="interactions" value="584"/>
</dbReference>
<keyword evidence="7" id="KW-0456">Lyase</keyword>
<dbReference type="FunFam" id="1.10.1670.10:FF:000005">
    <property type="entry name" value="N-glycosylase/DNA lyase OGG1"/>
    <property type="match status" value="1"/>
</dbReference>
<dbReference type="PANTHER" id="PTHR10242:SF2">
    <property type="entry name" value="N-GLYCOSYLASE_DNA LYASE"/>
    <property type="match status" value="1"/>
</dbReference>
<dbReference type="Proteomes" id="UP000241462">
    <property type="component" value="Unassembled WGS sequence"/>
</dbReference>
<dbReference type="Pfam" id="PF07934">
    <property type="entry name" value="OGG_N"/>
    <property type="match status" value="1"/>
</dbReference>
<protein>
    <recommendedName>
        <fullName evidence="3">DNA-(apurinic or apyrimidinic site) lyase</fullName>
        <ecNumber evidence="3">4.2.99.18</ecNumber>
    </recommendedName>
</protein>
<evidence type="ECO:0000256" key="5">
    <source>
        <dbReference type="ARBA" id="ARBA00022801"/>
    </source>
</evidence>
<dbReference type="SMART" id="SM00478">
    <property type="entry name" value="ENDO3c"/>
    <property type="match status" value="1"/>
</dbReference>
<dbReference type="OrthoDB" id="238681at2759"/>
<dbReference type="InterPro" id="IPR011257">
    <property type="entry name" value="DNA_glycosylase"/>
</dbReference>
<dbReference type="Gene3D" id="1.10.1670.10">
    <property type="entry name" value="Helix-hairpin-Helix base-excision DNA repair enzymes (C-terminal)"/>
    <property type="match status" value="1"/>
</dbReference>
<dbReference type="SUPFAM" id="SSF48150">
    <property type="entry name" value="DNA-glycosylase"/>
    <property type="match status" value="1"/>
</dbReference>
<dbReference type="CDD" id="cd00056">
    <property type="entry name" value="ENDO3c"/>
    <property type="match status" value="1"/>
</dbReference>
<evidence type="ECO:0000256" key="4">
    <source>
        <dbReference type="ARBA" id="ARBA00022763"/>
    </source>
</evidence>
<dbReference type="GO" id="GO:0005634">
    <property type="term" value="C:nucleus"/>
    <property type="evidence" value="ECO:0007669"/>
    <property type="project" value="UniProtKB-SubCell"/>
</dbReference>
<evidence type="ECO:0000256" key="1">
    <source>
        <dbReference type="ARBA" id="ARBA00004123"/>
    </source>
</evidence>
<dbReference type="Gene3D" id="1.10.340.30">
    <property type="entry name" value="Hypothetical protein, domain 2"/>
    <property type="match status" value="1"/>
</dbReference>
<dbReference type="Pfam" id="PF00730">
    <property type="entry name" value="HhH-GPD"/>
    <property type="match status" value="1"/>
</dbReference>
<sequence length="424" mass="47411">MTIAKTEWRKLPLSLTELCIDTTLRCGQSFRWKKLHDEWHCTLHGRIVSLKQDPQHLHYRIIWPDPAVPSTSVSSRTGAVPENAELDDSKALLQNYFNLHHDLHGLYKQWADADPNFRKKASGFMGVRILNQDAWEALVGFICSSNNNISRISQMVHNLCLHYGPYIGTIGDQAFHDFPSPDSLTADGVEAHLRQLGFGYRARYIAETARNIAQVRPAGWLQSLRNPDSVAWGSTVKPKQVEDERPTYKCAHESLLELCGVGPKVADCVCLMGLGWGEAVPVDTHVWQIALRDYKFGSKSKNKTLSKAMYDAVGDHFRNLWGLQAGWAHSVLFTADLKAFADQLAAQTKEKADTKPIKSEVMEEAVLTAPPLAPTTIPSKRKRAVKALSPHVKAETIEQDTSPSATTAILTAKRRRSQRVMGRK</sequence>
<evidence type="ECO:0000256" key="3">
    <source>
        <dbReference type="ARBA" id="ARBA00012720"/>
    </source>
</evidence>
<dbReference type="InParanoid" id="A0A2T3A3L7"/>
<feature type="domain" description="HhH-GPD" evidence="12">
    <location>
        <begin position="143"/>
        <end position="324"/>
    </location>
</feature>
<dbReference type="GO" id="GO:0006289">
    <property type="term" value="P:nucleotide-excision repair"/>
    <property type="evidence" value="ECO:0007669"/>
    <property type="project" value="InterPro"/>
</dbReference>
<keyword evidence="10" id="KW-0326">Glycosidase</keyword>
<evidence type="ECO:0000313" key="14">
    <source>
        <dbReference type="Proteomes" id="UP000241462"/>
    </source>
</evidence>
<reference evidence="13 14" key="1">
    <citation type="journal article" date="2018" name="Mycol. Prog.">
        <title>Coniella lustricola, a new species from submerged detritus.</title>
        <authorList>
            <person name="Raudabaugh D.B."/>
            <person name="Iturriaga T."/>
            <person name="Carver A."/>
            <person name="Mondo S."/>
            <person name="Pangilinan J."/>
            <person name="Lipzen A."/>
            <person name="He G."/>
            <person name="Amirebrahimi M."/>
            <person name="Grigoriev I.V."/>
            <person name="Miller A.N."/>
        </authorList>
    </citation>
    <scope>NUCLEOTIDE SEQUENCE [LARGE SCALE GENOMIC DNA]</scope>
    <source>
        <strain evidence="13 14">B22-T-1</strain>
    </source>
</reference>
<comment type="catalytic activity">
    <reaction evidence="11">
        <text>2'-deoxyribonucleotide-(2'-deoxyribose 5'-phosphate)-2'-deoxyribonucleotide-DNA = a 3'-end 2'-deoxyribonucleotide-(2,3-dehydro-2,3-deoxyribose 5'-phosphate)-DNA + a 5'-end 5'-phospho-2'-deoxyribonucleoside-DNA + H(+)</text>
        <dbReference type="Rhea" id="RHEA:66592"/>
        <dbReference type="Rhea" id="RHEA-COMP:13180"/>
        <dbReference type="Rhea" id="RHEA-COMP:16897"/>
        <dbReference type="Rhea" id="RHEA-COMP:17067"/>
        <dbReference type="ChEBI" id="CHEBI:15378"/>
        <dbReference type="ChEBI" id="CHEBI:136412"/>
        <dbReference type="ChEBI" id="CHEBI:157695"/>
        <dbReference type="ChEBI" id="CHEBI:167181"/>
        <dbReference type="EC" id="4.2.99.18"/>
    </reaction>
</comment>
<keyword evidence="6" id="KW-0234">DNA repair</keyword>
<evidence type="ECO:0000256" key="9">
    <source>
        <dbReference type="ARBA" id="ARBA00023268"/>
    </source>
</evidence>
<keyword evidence="14" id="KW-1185">Reference proteome</keyword>
<dbReference type="GO" id="GO:0034039">
    <property type="term" value="F:8-oxo-7,8-dihydroguanine DNA N-glycosylase activity"/>
    <property type="evidence" value="ECO:0007669"/>
    <property type="project" value="TreeGrafter"/>
</dbReference>
<evidence type="ECO:0000256" key="8">
    <source>
        <dbReference type="ARBA" id="ARBA00023242"/>
    </source>
</evidence>
<accession>A0A2T3A3L7</accession>
<keyword evidence="4" id="KW-0227">DNA damage</keyword>
<dbReference type="SUPFAM" id="SSF55945">
    <property type="entry name" value="TATA-box binding protein-like"/>
    <property type="match status" value="1"/>
</dbReference>
<evidence type="ECO:0000256" key="10">
    <source>
        <dbReference type="ARBA" id="ARBA00023295"/>
    </source>
</evidence>
<dbReference type="InterPro" id="IPR023170">
    <property type="entry name" value="HhH_base_excis_C"/>
</dbReference>
<organism evidence="13 14">
    <name type="scientific">Coniella lustricola</name>
    <dbReference type="NCBI Taxonomy" id="2025994"/>
    <lineage>
        <taxon>Eukaryota</taxon>
        <taxon>Fungi</taxon>
        <taxon>Dikarya</taxon>
        <taxon>Ascomycota</taxon>
        <taxon>Pezizomycotina</taxon>
        <taxon>Sordariomycetes</taxon>
        <taxon>Sordariomycetidae</taxon>
        <taxon>Diaporthales</taxon>
        <taxon>Schizoparmaceae</taxon>
        <taxon>Coniella</taxon>
    </lineage>
</organism>
<comment type="similarity">
    <text evidence="2">Belongs to the type-1 OGG1 family.</text>
</comment>
<dbReference type="GO" id="GO:0003684">
    <property type="term" value="F:damaged DNA binding"/>
    <property type="evidence" value="ECO:0007669"/>
    <property type="project" value="InterPro"/>
</dbReference>
<evidence type="ECO:0000256" key="7">
    <source>
        <dbReference type="ARBA" id="ARBA00023239"/>
    </source>
</evidence>
<proteinExistence type="inferred from homology"/>
<dbReference type="AlphaFoldDB" id="A0A2T3A3L7"/>
<keyword evidence="8" id="KW-0539">Nucleus</keyword>
<keyword evidence="9" id="KW-0511">Multifunctional enzyme</keyword>
<name>A0A2T3A3L7_9PEZI</name>
<evidence type="ECO:0000256" key="2">
    <source>
        <dbReference type="ARBA" id="ARBA00010679"/>
    </source>
</evidence>
<dbReference type="Gene3D" id="3.30.310.40">
    <property type="match status" value="1"/>
</dbReference>
<dbReference type="PANTHER" id="PTHR10242">
    <property type="entry name" value="8-OXOGUANINE DNA GLYCOSYLASE"/>
    <property type="match status" value="1"/>
</dbReference>
<dbReference type="InterPro" id="IPR003265">
    <property type="entry name" value="HhH-GPD_domain"/>
</dbReference>
<dbReference type="EC" id="4.2.99.18" evidence="3"/>
<dbReference type="InterPro" id="IPR012904">
    <property type="entry name" value="OGG_N"/>
</dbReference>
<dbReference type="InterPro" id="IPR052054">
    <property type="entry name" value="Oxidative_DNA_repair_enzyme"/>
</dbReference>
<evidence type="ECO:0000259" key="12">
    <source>
        <dbReference type="SMART" id="SM00478"/>
    </source>
</evidence>
<evidence type="ECO:0000256" key="11">
    <source>
        <dbReference type="ARBA" id="ARBA00044632"/>
    </source>
</evidence>
<dbReference type="GO" id="GO:0140078">
    <property type="term" value="F:class I DNA-(apurinic or apyrimidinic site) endonuclease activity"/>
    <property type="evidence" value="ECO:0007669"/>
    <property type="project" value="UniProtKB-EC"/>
</dbReference>